<dbReference type="PROSITE" id="PS50949">
    <property type="entry name" value="HTH_GNTR"/>
    <property type="match status" value="1"/>
</dbReference>
<dbReference type="InterPro" id="IPR036388">
    <property type="entry name" value="WH-like_DNA-bd_sf"/>
</dbReference>
<dbReference type="Gene3D" id="3.40.50.2300">
    <property type="match status" value="2"/>
</dbReference>
<dbReference type="Pfam" id="PF13377">
    <property type="entry name" value="Peripla_BP_3"/>
    <property type="match status" value="1"/>
</dbReference>
<evidence type="ECO:0000313" key="1">
    <source>
        <dbReference type="EMBL" id="MFC1414757.1"/>
    </source>
</evidence>
<dbReference type="PANTHER" id="PTHR30146:SF155">
    <property type="entry name" value="ALANINE RACEMASE"/>
    <property type="match status" value="1"/>
</dbReference>
<dbReference type="PANTHER" id="PTHR30146">
    <property type="entry name" value="LACI-RELATED TRANSCRIPTIONAL REPRESSOR"/>
    <property type="match status" value="1"/>
</dbReference>
<dbReference type="InterPro" id="IPR028082">
    <property type="entry name" value="Peripla_BP_I"/>
</dbReference>
<protein>
    <submittedName>
        <fullName evidence="1">Substrate-binding domain-containing protein</fullName>
    </submittedName>
</protein>
<reference evidence="1 2" key="1">
    <citation type="submission" date="2024-09" db="EMBL/GenBank/DDBJ databases">
        <authorList>
            <person name="Lee S.D."/>
        </authorList>
    </citation>
    <scope>NUCLEOTIDE SEQUENCE [LARGE SCALE GENOMIC DNA]</scope>
    <source>
        <strain evidence="1 2">N1-1</strain>
    </source>
</reference>
<evidence type="ECO:0000313" key="2">
    <source>
        <dbReference type="Proteomes" id="UP001592582"/>
    </source>
</evidence>
<dbReference type="InterPro" id="IPR036390">
    <property type="entry name" value="WH_DNA-bd_sf"/>
</dbReference>
<dbReference type="InterPro" id="IPR046335">
    <property type="entry name" value="LacI/GalR-like_sensor"/>
</dbReference>
<gene>
    <name evidence="1" type="ORF">ACEZDG_36410</name>
</gene>
<dbReference type="SUPFAM" id="SSF53822">
    <property type="entry name" value="Periplasmic binding protein-like I"/>
    <property type="match status" value="1"/>
</dbReference>
<sequence>MNPSGENAGTAARGHKTRRLADELRRGIAELRWPGGRLPTEQDLAQDQQVSVNTVRRAVDLLVQEGLVYRRQGSGTYVADRPTGLAAGYAVGVVVPSLTYYYPRVIAGVERQLNAHGARMLLRCTDWDPAVERGAAEDLVQAGVRGLILVPTLDRGALPSWLGELDRGGVPLVLAERGIDEPATPREFVCSHHAAGAREAVEHLVGLGHRRIAYLERTSPHTAPQVRAGLALALRQMAPGTEPALTRSLPRWTAEDAEEFVRDAVACGVTAVLCFADREAALLVGAARRRGLEVPGDLSVIGYDDEVADLCEVPLTAVSPAKTEVGLRAVDILTGRIADPSSPRRQEILLPRLVLRDSTGQRAGEGLRCGGEPALPHRTGGLPPAHDA</sequence>
<dbReference type="SUPFAM" id="SSF46785">
    <property type="entry name" value="Winged helix' DNA-binding domain"/>
    <property type="match status" value="1"/>
</dbReference>
<organism evidence="1 2">
    <name type="scientific">Streptacidiphilus alkalitolerans</name>
    <dbReference type="NCBI Taxonomy" id="3342712"/>
    <lineage>
        <taxon>Bacteria</taxon>
        <taxon>Bacillati</taxon>
        <taxon>Actinomycetota</taxon>
        <taxon>Actinomycetes</taxon>
        <taxon>Kitasatosporales</taxon>
        <taxon>Streptomycetaceae</taxon>
        <taxon>Streptacidiphilus</taxon>
    </lineage>
</organism>
<keyword evidence="2" id="KW-1185">Reference proteome</keyword>
<dbReference type="CDD" id="cd07377">
    <property type="entry name" value="WHTH_GntR"/>
    <property type="match status" value="1"/>
</dbReference>
<dbReference type="Pfam" id="PF00392">
    <property type="entry name" value="GntR"/>
    <property type="match status" value="1"/>
</dbReference>
<dbReference type="Proteomes" id="UP001592582">
    <property type="component" value="Unassembled WGS sequence"/>
</dbReference>
<dbReference type="InterPro" id="IPR000524">
    <property type="entry name" value="Tscrpt_reg_HTH_GntR"/>
</dbReference>
<name>A0ABV6VMH7_9ACTN</name>
<proteinExistence type="predicted"/>
<dbReference type="Gene3D" id="1.10.10.10">
    <property type="entry name" value="Winged helix-like DNA-binding domain superfamily/Winged helix DNA-binding domain"/>
    <property type="match status" value="1"/>
</dbReference>
<comment type="caution">
    <text evidence="1">The sequence shown here is derived from an EMBL/GenBank/DDBJ whole genome shotgun (WGS) entry which is preliminary data.</text>
</comment>
<accession>A0ABV6VMH7</accession>
<dbReference type="CDD" id="cd06267">
    <property type="entry name" value="PBP1_LacI_sugar_binding-like"/>
    <property type="match status" value="1"/>
</dbReference>
<dbReference type="EMBL" id="JBHEZX010000027">
    <property type="protein sequence ID" value="MFC1414757.1"/>
    <property type="molecule type" value="Genomic_DNA"/>
</dbReference>
<dbReference type="SMART" id="SM00345">
    <property type="entry name" value="HTH_GNTR"/>
    <property type="match status" value="1"/>
</dbReference>